<reference evidence="12" key="1">
    <citation type="submission" date="2022-10" db="EMBL/GenBank/DDBJ databases">
        <authorList>
            <person name="Boutroux M."/>
        </authorList>
    </citation>
    <scope>NUCLEOTIDE SEQUENCE</scope>
    <source>
        <strain evidence="12">51.81</strain>
    </source>
</reference>
<keyword evidence="12" id="KW-0808">Transferase</keyword>
<dbReference type="CDD" id="cd00773">
    <property type="entry name" value="HisRS-like_core"/>
    <property type="match status" value="1"/>
</dbReference>
<dbReference type="RefSeq" id="WP_274584626.1">
    <property type="nucleotide sequence ID" value="NZ_CP145811.1"/>
</dbReference>
<dbReference type="InterPro" id="IPR045864">
    <property type="entry name" value="aa-tRNA-synth_II/BPL/LPL"/>
</dbReference>
<dbReference type="GO" id="GO:0016757">
    <property type="term" value="F:glycosyltransferase activity"/>
    <property type="evidence" value="ECO:0007669"/>
    <property type="project" value="UniProtKB-KW"/>
</dbReference>
<dbReference type="PANTHER" id="PTHR43707:SF1">
    <property type="entry name" value="HISTIDINE--TRNA LIGASE, MITOCHONDRIAL-RELATED"/>
    <property type="match status" value="1"/>
</dbReference>
<dbReference type="Gene3D" id="3.30.930.10">
    <property type="entry name" value="Bira Bifunctional Protein, Domain 2"/>
    <property type="match status" value="1"/>
</dbReference>
<feature type="binding site" evidence="10">
    <location>
        <begin position="80"/>
        <end position="82"/>
    </location>
    <ligand>
        <name>L-histidine</name>
        <dbReference type="ChEBI" id="CHEBI:57595"/>
    </ligand>
</feature>
<evidence type="ECO:0000313" key="12">
    <source>
        <dbReference type="EMBL" id="MDD9326889.1"/>
    </source>
</evidence>
<dbReference type="GO" id="GO:0005737">
    <property type="term" value="C:cytoplasm"/>
    <property type="evidence" value="ECO:0007669"/>
    <property type="project" value="UniProtKB-SubCell"/>
</dbReference>
<dbReference type="NCBIfam" id="NF008935">
    <property type="entry name" value="PRK12292.1-1"/>
    <property type="match status" value="1"/>
</dbReference>
<dbReference type="SUPFAM" id="SSF55681">
    <property type="entry name" value="Class II aaRS and biotin synthetases"/>
    <property type="match status" value="1"/>
</dbReference>
<protein>
    <recommendedName>
        <fullName evidence="5 9">ATP phosphoribosyltransferase regulatory subunit</fullName>
    </recommendedName>
</protein>
<dbReference type="HAMAP" id="MF_00125">
    <property type="entry name" value="HisZ"/>
    <property type="match status" value="1"/>
</dbReference>
<accession>A0A9X4IA06</accession>
<evidence type="ECO:0000256" key="4">
    <source>
        <dbReference type="ARBA" id="ARBA00011496"/>
    </source>
</evidence>
<dbReference type="Pfam" id="PF13393">
    <property type="entry name" value="tRNA-synt_His"/>
    <property type="match status" value="1"/>
</dbReference>
<reference evidence="13" key="2">
    <citation type="submission" date="2024-02" db="EMBL/GenBank/DDBJ databases">
        <title>Neisseria leonii sp. nov.</title>
        <authorList>
            <person name="Boutroux M."/>
            <person name="Favre-Rochex S."/>
            <person name="Gorgette O."/>
            <person name="Touak G."/>
            <person name="Muhle E."/>
            <person name="Chesneau O."/>
            <person name="Clermont D."/>
            <person name="Rahi P."/>
        </authorList>
    </citation>
    <scope>NUCLEOTIDE SEQUENCE</scope>
    <source>
        <strain evidence="13">51.81</strain>
    </source>
</reference>
<dbReference type="GO" id="GO:0000105">
    <property type="term" value="P:L-histidine biosynthetic process"/>
    <property type="evidence" value="ECO:0007669"/>
    <property type="project" value="UniProtKB-UniRule"/>
</dbReference>
<evidence type="ECO:0000256" key="10">
    <source>
        <dbReference type="PIRSR" id="PIRSR001549-1"/>
    </source>
</evidence>
<keyword evidence="14" id="KW-1185">Reference proteome</keyword>
<feature type="binding site" evidence="10">
    <location>
        <position position="128"/>
    </location>
    <ligand>
        <name>L-histidine</name>
        <dbReference type="ChEBI" id="CHEBI:57595"/>
    </ligand>
</feature>
<dbReference type="GO" id="GO:0006427">
    <property type="term" value="P:histidyl-tRNA aminoacylation"/>
    <property type="evidence" value="ECO:0007669"/>
    <property type="project" value="TreeGrafter"/>
</dbReference>
<keyword evidence="7 9" id="KW-0368">Histidine biosynthesis</keyword>
<evidence type="ECO:0000256" key="9">
    <source>
        <dbReference type="HAMAP-Rule" id="MF_00125"/>
    </source>
</evidence>
<feature type="binding site" evidence="10">
    <location>
        <position position="266"/>
    </location>
    <ligand>
        <name>L-histidine</name>
        <dbReference type="ChEBI" id="CHEBI:57595"/>
    </ligand>
</feature>
<dbReference type="EMBL" id="CP146598">
    <property type="protein sequence ID" value="WWY04143.1"/>
    <property type="molecule type" value="Genomic_DNA"/>
</dbReference>
<dbReference type="PANTHER" id="PTHR43707">
    <property type="entry name" value="HISTIDYL-TRNA SYNTHETASE"/>
    <property type="match status" value="1"/>
</dbReference>
<evidence type="ECO:0000259" key="11">
    <source>
        <dbReference type="Pfam" id="PF13393"/>
    </source>
</evidence>
<dbReference type="PIRSF" id="PIRSF001549">
    <property type="entry name" value="His-tRNA_synth"/>
    <property type="match status" value="1"/>
</dbReference>
<dbReference type="Proteomes" id="UP001149607">
    <property type="component" value="Chromosome"/>
</dbReference>
<evidence type="ECO:0000256" key="1">
    <source>
        <dbReference type="ARBA" id="ARBA00004496"/>
    </source>
</evidence>
<evidence type="ECO:0000256" key="6">
    <source>
        <dbReference type="ARBA" id="ARBA00022490"/>
    </source>
</evidence>
<feature type="domain" description="Class II Histidinyl-tRNA synthetase (HisRS)-like catalytic core" evidence="11">
    <location>
        <begin position="9"/>
        <end position="315"/>
    </location>
</feature>
<sequence length="382" mass="41628">MQSWQLPEYIADILPNSARHLESAKEQLLALFRSHGFELVHPPMMEYSASLLTHIDAGLSLKTIRIVDQISGRQLGIRADITPQVARIDAHLLSANRGINRLCYAGSVLHARPEGFLNTREPLQVGAELYGYEGIAADIELIGLMLESLKIGTPDDLLLSLGHLGIFRALAAAAGLDSEQAAALLPLMQDKDTEAVAALTAQWPVDGVWQKAFALLPKLYGGREILSRARTQLPDLPAVAHALDALEAVCTAFPQQSVHIDLSELRADSYHTGLLYAAYGSHAHDALARGGRYDGLGKYFGTARPATGFSFDLRKFLGKLPKAERGQAIAVAQRDVRRAAAEIERLRAQGETVVIDYGLPCNQTQNSSRRLIEQDGQWLVCG</sequence>
<gene>
    <name evidence="9" type="primary">hisZ</name>
    <name evidence="12" type="ORF">ORY91_000260</name>
    <name evidence="13" type="ORF">V9W64_00675</name>
</gene>
<keyword evidence="9" id="KW-0028">Amino-acid biosynthesis</keyword>
<comment type="function">
    <text evidence="8 9">Required for the first step of histidine biosynthesis. May allow the feedback regulation of ATP phosphoribosyltransferase activity by histidine.</text>
</comment>
<evidence type="ECO:0000256" key="3">
    <source>
        <dbReference type="ARBA" id="ARBA00005539"/>
    </source>
</evidence>
<evidence type="ECO:0000256" key="8">
    <source>
        <dbReference type="ARBA" id="ARBA00025246"/>
    </source>
</evidence>
<dbReference type="InterPro" id="IPR004517">
    <property type="entry name" value="HisZ"/>
</dbReference>
<dbReference type="NCBIfam" id="NF009086">
    <property type="entry name" value="PRK12421.1"/>
    <property type="match status" value="1"/>
</dbReference>
<dbReference type="InterPro" id="IPR004516">
    <property type="entry name" value="HisRS/HisZ"/>
</dbReference>
<evidence type="ECO:0000256" key="7">
    <source>
        <dbReference type="ARBA" id="ARBA00023102"/>
    </source>
</evidence>
<keyword evidence="12" id="KW-0328">Glycosyltransferase</keyword>
<evidence type="ECO:0000313" key="14">
    <source>
        <dbReference type="Proteomes" id="UP001149607"/>
    </source>
</evidence>
<proteinExistence type="inferred from homology"/>
<comment type="pathway">
    <text evidence="2 9">Amino-acid biosynthesis; L-histidine biosynthesis; L-histidine from 5-phospho-alpha-D-ribose 1-diphosphate: step 1/9.</text>
</comment>
<organism evidence="12">
    <name type="scientific">Neisseria leonii</name>
    <dbReference type="NCBI Taxonomy" id="2995413"/>
    <lineage>
        <taxon>Bacteria</taxon>
        <taxon>Pseudomonadati</taxon>
        <taxon>Pseudomonadota</taxon>
        <taxon>Betaproteobacteria</taxon>
        <taxon>Neisseriales</taxon>
        <taxon>Neisseriaceae</taxon>
        <taxon>Neisseria</taxon>
    </lineage>
</organism>
<comment type="miscellaneous">
    <text evidence="9">This function is generally fulfilled by the C-terminal part of HisG, which is missing in some bacteria such as this one.</text>
</comment>
<dbReference type="GO" id="GO:0004821">
    <property type="term" value="F:histidine-tRNA ligase activity"/>
    <property type="evidence" value="ECO:0007669"/>
    <property type="project" value="TreeGrafter"/>
</dbReference>
<comment type="subcellular location">
    <subcellularLocation>
        <location evidence="1 9">Cytoplasm</location>
    </subcellularLocation>
</comment>
<dbReference type="AlphaFoldDB" id="A0A9X4IA06"/>
<feature type="binding site" evidence="10">
    <location>
        <position position="124"/>
    </location>
    <ligand>
        <name>L-histidine</name>
        <dbReference type="ChEBI" id="CHEBI:57595"/>
    </ligand>
</feature>
<name>A0A9X4IA06_9NEIS</name>
<dbReference type="EMBL" id="JAPQFL010000001">
    <property type="protein sequence ID" value="MDD9326889.1"/>
    <property type="molecule type" value="Genomic_DNA"/>
</dbReference>
<keyword evidence="6 9" id="KW-0963">Cytoplasm</keyword>
<comment type="similarity">
    <text evidence="3 9">Belongs to the class-II aminoacyl-tRNA synthetase family. HisZ subfamily.</text>
</comment>
<evidence type="ECO:0000313" key="13">
    <source>
        <dbReference type="EMBL" id="WWY04143.1"/>
    </source>
</evidence>
<comment type="subunit">
    <text evidence="4 9">Heteromultimer composed of HisG and HisZ subunits.</text>
</comment>
<evidence type="ECO:0000256" key="5">
    <source>
        <dbReference type="ARBA" id="ARBA00020397"/>
    </source>
</evidence>
<dbReference type="InterPro" id="IPR041715">
    <property type="entry name" value="HisRS-like_core"/>
</dbReference>
<evidence type="ECO:0000256" key="2">
    <source>
        <dbReference type="ARBA" id="ARBA00004667"/>
    </source>
</evidence>